<dbReference type="EC" id="1.1.1.3" evidence="5 13"/>
<evidence type="ECO:0000259" key="15">
    <source>
        <dbReference type="PROSITE" id="PS51671"/>
    </source>
</evidence>
<dbReference type="InterPro" id="IPR001342">
    <property type="entry name" value="HDH_cat"/>
</dbReference>
<dbReference type="Pfam" id="PF00742">
    <property type="entry name" value="Homoserine_dh"/>
    <property type="match status" value="1"/>
</dbReference>
<keyword evidence="9 13" id="KW-0521">NADP</keyword>
<evidence type="ECO:0000256" key="2">
    <source>
        <dbReference type="ARBA" id="ARBA00005056"/>
    </source>
</evidence>
<evidence type="ECO:0000256" key="1">
    <source>
        <dbReference type="ARBA" id="ARBA00001920"/>
    </source>
</evidence>
<comment type="similarity">
    <text evidence="4 14">Belongs to the homoserine dehydrogenase family.</text>
</comment>
<dbReference type="Gene3D" id="3.30.70.260">
    <property type="match status" value="1"/>
</dbReference>
<dbReference type="Pfam" id="PF01842">
    <property type="entry name" value="ACT"/>
    <property type="match status" value="1"/>
</dbReference>
<evidence type="ECO:0000313" key="17">
    <source>
        <dbReference type="Proteomes" id="UP001312865"/>
    </source>
</evidence>
<dbReference type="InterPro" id="IPR005106">
    <property type="entry name" value="Asp/hSer_DH_NAD-bd"/>
</dbReference>
<accession>A0ABU8HBJ3</accession>
<reference evidence="16 17" key="1">
    <citation type="journal article" date="2018" name="J. Microbiol.">
        <title>Bacillus spongiae sp. nov., isolated from sponge of Jeju Island.</title>
        <authorList>
            <person name="Lee G.E."/>
            <person name="Im W.T."/>
            <person name="Park J.S."/>
        </authorList>
    </citation>
    <scope>NUCLEOTIDE SEQUENCE [LARGE SCALE GENOMIC DNA]</scope>
    <source>
        <strain evidence="16 17">135PIL107-10</strain>
    </source>
</reference>
<dbReference type="Gene3D" id="3.30.360.10">
    <property type="entry name" value="Dihydrodipicolinate Reductase, domain 2"/>
    <property type="match status" value="1"/>
</dbReference>
<keyword evidence="11 13" id="KW-0486">Methionine biosynthesis</keyword>
<evidence type="ECO:0000256" key="14">
    <source>
        <dbReference type="RuleBase" id="RU004171"/>
    </source>
</evidence>
<keyword evidence="8 13" id="KW-0791">Threonine biosynthesis</keyword>
<evidence type="ECO:0000256" key="5">
    <source>
        <dbReference type="ARBA" id="ARBA00013213"/>
    </source>
</evidence>
<evidence type="ECO:0000256" key="13">
    <source>
        <dbReference type="RuleBase" id="RU000579"/>
    </source>
</evidence>
<dbReference type="PIRSF" id="PIRSF000098">
    <property type="entry name" value="Homoser_dehydrog"/>
    <property type="match status" value="1"/>
</dbReference>
<keyword evidence="7 13" id="KW-0028">Amino-acid biosynthesis</keyword>
<dbReference type="SUPFAM" id="SSF55021">
    <property type="entry name" value="ACT-like"/>
    <property type="match status" value="1"/>
</dbReference>
<gene>
    <name evidence="16" type="ORF">WAK64_05890</name>
</gene>
<dbReference type="PROSITE" id="PS01042">
    <property type="entry name" value="HOMOSER_DHGENASE"/>
    <property type="match status" value="1"/>
</dbReference>
<keyword evidence="10 13" id="KW-0560">Oxidoreductase</keyword>
<dbReference type="NCBIfam" id="NF004976">
    <property type="entry name" value="PRK06349.1"/>
    <property type="match status" value="1"/>
</dbReference>
<evidence type="ECO:0000256" key="12">
    <source>
        <dbReference type="ARBA" id="ARBA00048841"/>
    </source>
</evidence>
<dbReference type="Gene3D" id="3.40.50.720">
    <property type="entry name" value="NAD(P)-binding Rossmann-like Domain"/>
    <property type="match status" value="1"/>
</dbReference>
<dbReference type="InterPro" id="IPR036291">
    <property type="entry name" value="NAD(P)-bd_dom_sf"/>
</dbReference>
<dbReference type="Pfam" id="PF03447">
    <property type="entry name" value="NAD_binding_3"/>
    <property type="match status" value="1"/>
</dbReference>
<dbReference type="PANTHER" id="PTHR43331">
    <property type="entry name" value="HOMOSERINE DEHYDROGENASE"/>
    <property type="match status" value="1"/>
</dbReference>
<sequence length="444" mass="48732">MLLLVKNKEDWSKVHSLSIGLLGLGTVGSGVVKVIENHQDKLIHQVGCPVKIKKVLVQDIEKEREVQVDSTMLTVDPAEVLLDPEIDIIVEVMGGVEETKKHLIQALQQKKHVVTANKDLMALYGPELLAAAANYQCDLFYEASVAGGIPILRSLVEGLASDRIAKMMGIVNGTTNFILTKMSKEGRSYDDVLTEAQRLGFAEANPAADVEGLDAARKMAILSTLGFSMEIKLDDVKVKGITEITGEDIRYGKQFGYTMKLIGYAHRDQDAVEVSVLPTLISNAHPLASVNDEYNAIYVYGEAVGETMFYGPGAGSLPTATAVVSDLVGVMKNMRLGVNGKSSVNPQYQKHLKSDDEIYSKYFIRFCIHDGVGVMTKVTSIFATYDVSLEKVLQHPLAEEKAEIILVTHRASRENFRTVMTELREVPAVVKIESVYRVEEGDTV</sequence>
<organism evidence="16 17">
    <name type="scientific">Bacillus spongiae</name>
    <dbReference type="NCBI Taxonomy" id="2683610"/>
    <lineage>
        <taxon>Bacteria</taxon>
        <taxon>Bacillati</taxon>
        <taxon>Bacillota</taxon>
        <taxon>Bacilli</taxon>
        <taxon>Bacillales</taxon>
        <taxon>Bacillaceae</taxon>
        <taxon>Bacillus</taxon>
    </lineage>
</organism>
<dbReference type="SUPFAM" id="SSF51735">
    <property type="entry name" value="NAD(P)-binding Rossmann-fold domains"/>
    <property type="match status" value="1"/>
</dbReference>
<dbReference type="InterPro" id="IPR016204">
    <property type="entry name" value="HDH"/>
</dbReference>
<comment type="caution">
    <text evidence="16">The sequence shown here is derived from an EMBL/GenBank/DDBJ whole genome shotgun (WGS) entry which is preliminary data.</text>
</comment>
<dbReference type="EMBL" id="JBBAXC010000004">
    <property type="protein sequence ID" value="MEI5906586.1"/>
    <property type="molecule type" value="Genomic_DNA"/>
</dbReference>
<dbReference type="InterPro" id="IPR045865">
    <property type="entry name" value="ACT-like_dom_sf"/>
</dbReference>
<dbReference type="SUPFAM" id="SSF55347">
    <property type="entry name" value="Glyceraldehyde-3-phosphate dehydrogenase-like, C-terminal domain"/>
    <property type="match status" value="1"/>
</dbReference>
<comment type="cofactor">
    <cofactor evidence="1">
        <name>a metal cation</name>
        <dbReference type="ChEBI" id="CHEBI:25213"/>
    </cofactor>
</comment>
<evidence type="ECO:0000313" key="16">
    <source>
        <dbReference type="EMBL" id="MEI5906586.1"/>
    </source>
</evidence>
<dbReference type="RefSeq" id="WP_336586271.1">
    <property type="nucleotide sequence ID" value="NZ_JBBAXC010000004.1"/>
</dbReference>
<proteinExistence type="inferred from homology"/>
<comment type="pathway">
    <text evidence="3 13">Amino-acid biosynthesis; L-methionine biosynthesis via de novo pathway; L-homoserine from L-aspartate: step 3/3.</text>
</comment>
<dbReference type="GO" id="GO:0004412">
    <property type="term" value="F:homoserine dehydrogenase activity"/>
    <property type="evidence" value="ECO:0007669"/>
    <property type="project" value="UniProtKB-EC"/>
</dbReference>
<evidence type="ECO:0000256" key="9">
    <source>
        <dbReference type="ARBA" id="ARBA00022857"/>
    </source>
</evidence>
<feature type="domain" description="ACT" evidence="15">
    <location>
        <begin position="363"/>
        <end position="437"/>
    </location>
</feature>
<evidence type="ECO:0000256" key="6">
    <source>
        <dbReference type="ARBA" id="ARBA00013376"/>
    </source>
</evidence>
<evidence type="ECO:0000256" key="3">
    <source>
        <dbReference type="ARBA" id="ARBA00005062"/>
    </source>
</evidence>
<name>A0ABU8HBJ3_9BACI</name>
<dbReference type="InterPro" id="IPR019811">
    <property type="entry name" value="HDH_CS"/>
</dbReference>
<evidence type="ECO:0000256" key="10">
    <source>
        <dbReference type="ARBA" id="ARBA00023002"/>
    </source>
</evidence>
<dbReference type="InterPro" id="IPR002912">
    <property type="entry name" value="ACT_dom"/>
</dbReference>
<comment type="pathway">
    <text evidence="2 13">Amino-acid biosynthesis; L-threonine biosynthesis; L-threonine from L-aspartate: step 3/5.</text>
</comment>
<evidence type="ECO:0000256" key="11">
    <source>
        <dbReference type="ARBA" id="ARBA00023167"/>
    </source>
</evidence>
<protein>
    <recommendedName>
        <fullName evidence="6 13">Homoserine dehydrogenase</fullName>
        <ecNumber evidence="5 13">1.1.1.3</ecNumber>
    </recommendedName>
</protein>
<evidence type="ECO:0000256" key="8">
    <source>
        <dbReference type="ARBA" id="ARBA00022697"/>
    </source>
</evidence>
<evidence type="ECO:0000256" key="4">
    <source>
        <dbReference type="ARBA" id="ARBA00006753"/>
    </source>
</evidence>
<dbReference type="Proteomes" id="UP001312865">
    <property type="component" value="Unassembled WGS sequence"/>
</dbReference>
<evidence type="ECO:0000256" key="7">
    <source>
        <dbReference type="ARBA" id="ARBA00022605"/>
    </source>
</evidence>
<keyword evidence="17" id="KW-1185">Reference proteome</keyword>
<dbReference type="CDD" id="cd04881">
    <property type="entry name" value="ACT_HSDH-Hom"/>
    <property type="match status" value="1"/>
</dbReference>
<dbReference type="PANTHER" id="PTHR43331:SF1">
    <property type="entry name" value="HOMOSERINE DEHYDROGENASE"/>
    <property type="match status" value="1"/>
</dbReference>
<dbReference type="PROSITE" id="PS51671">
    <property type="entry name" value="ACT"/>
    <property type="match status" value="1"/>
</dbReference>
<comment type="catalytic activity">
    <reaction evidence="12">
        <text>L-homoserine + NADP(+) = L-aspartate 4-semialdehyde + NADPH + H(+)</text>
        <dbReference type="Rhea" id="RHEA:15761"/>
        <dbReference type="ChEBI" id="CHEBI:15378"/>
        <dbReference type="ChEBI" id="CHEBI:57476"/>
        <dbReference type="ChEBI" id="CHEBI:57783"/>
        <dbReference type="ChEBI" id="CHEBI:58349"/>
        <dbReference type="ChEBI" id="CHEBI:537519"/>
        <dbReference type="EC" id="1.1.1.3"/>
    </reaction>
    <physiologicalReaction direction="right-to-left" evidence="12">
        <dbReference type="Rhea" id="RHEA:15763"/>
    </physiologicalReaction>
</comment>